<dbReference type="Pfam" id="PF03992">
    <property type="entry name" value="ABM"/>
    <property type="match status" value="1"/>
</dbReference>
<sequence>MRVVIAGGHGKIALLLAPSLTGSGHEVAALIRNPEHADDVRATGAEPVLCDLENAGADEVADVVKGCDAAIFAAGAGQGSGADRKYTVDLGGSVRLAETAERTGVRRFLQISTMGAGRPPAPGTDEVWAAYIDAKTQAENDVRSRDLDWTILRPGRLIDSPGTGLVTLAPPPVGRSDVPAPMSRRYWPDCCPPCTPPGRPSNLFRVTPRLARQLRNWPTEAPRSPLPPLPIDRNGHDGRTTVFSRIVSMKIRPGSRAEFLAAISRSADASVRTEPGCLRFDVCADRVDPHRFFLYQLYTDDEAAEAHRFTEHFLAWRAAADQFVEPGTQIDYSTDVLFGRD</sequence>
<reference evidence="2 3" key="1">
    <citation type="submission" date="2022-11" db="EMBL/GenBank/DDBJ databases">
        <title>Genome Sequencing of Nocardia sp. ON39_IFM12276 and assembly.</title>
        <authorList>
            <person name="Shimojima M."/>
            <person name="Toyokawa M."/>
            <person name="Uesaka K."/>
        </authorList>
    </citation>
    <scope>NUCLEOTIDE SEQUENCE [LARGE SCALE GENOMIC DNA]</scope>
    <source>
        <strain evidence="2 3">IFM 12276</strain>
    </source>
</reference>
<gene>
    <name evidence="2" type="ORF">IFM12276_36220</name>
</gene>
<dbReference type="InterPro" id="IPR011008">
    <property type="entry name" value="Dimeric_a/b-barrel"/>
</dbReference>
<protein>
    <recommendedName>
        <fullName evidence="1">ABM domain-containing protein</fullName>
    </recommendedName>
</protein>
<dbReference type="SUPFAM" id="SSF54909">
    <property type="entry name" value="Dimeric alpha+beta barrel"/>
    <property type="match status" value="1"/>
</dbReference>
<keyword evidence="3" id="KW-1185">Reference proteome</keyword>
<dbReference type="InterPro" id="IPR016040">
    <property type="entry name" value="NAD(P)-bd_dom"/>
</dbReference>
<dbReference type="EMBL" id="AP026978">
    <property type="protein sequence ID" value="BDU00594.1"/>
    <property type="molecule type" value="Genomic_DNA"/>
</dbReference>
<dbReference type="Gene3D" id="3.40.50.720">
    <property type="entry name" value="NAD(P)-binding Rossmann-like Domain"/>
    <property type="match status" value="1"/>
</dbReference>
<evidence type="ECO:0000259" key="1">
    <source>
        <dbReference type="PROSITE" id="PS51725"/>
    </source>
</evidence>
<evidence type="ECO:0000313" key="3">
    <source>
        <dbReference type="Proteomes" id="UP001317870"/>
    </source>
</evidence>
<dbReference type="PROSITE" id="PS51725">
    <property type="entry name" value="ABM"/>
    <property type="match status" value="1"/>
</dbReference>
<dbReference type="PANTHER" id="PTHR15020">
    <property type="entry name" value="FLAVIN REDUCTASE-RELATED"/>
    <property type="match status" value="1"/>
</dbReference>
<dbReference type="Pfam" id="PF13460">
    <property type="entry name" value="NAD_binding_10"/>
    <property type="match status" value="1"/>
</dbReference>
<proteinExistence type="predicted"/>
<dbReference type="SUPFAM" id="SSF51735">
    <property type="entry name" value="NAD(P)-binding Rossmann-fold domains"/>
    <property type="match status" value="1"/>
</dbReference>
<dbReference type="InterPro" id="IPR036291">
    <property type="entry name" value="NAD(P)-bd_dom_sf"/>
</dbReference>
<dbReference type="InterPro" id="IPR007138">
    <property type="entry name" value="ABM_dom"/>
</dbReference>
<accession>A0ABN6U5U8</accession>
<evidence type="ECO:0000313" key="2">
    <source>
        <dbReference type="EMBL" id="BDU00594.1"/>
    </source>
</evidence>
<organism evidence="2 3">
    <name type="scientific">Nocardia sputorum</name>
    <dbReference type="NCBI Taxonomy" id="2984338"/>
    <lineage>
        <taxon>Bacteria</taxon>
        <taxon>Bacillati</taxon>
        <taxon>Actinomycetota</taxon>
        <taxon>Actinomycetes</taxon>
        <taxon>Mycobacteriales</taxon>
        <taxon>Nocardiaceae</taxon>
        <taxon>Nocardia</taxon>
    </lineage>
</organism>
<dbReference type="PANTHER" id="PTHR15020:SF50">
    <property type="entry name" value="UPF0659 PROTEIN YMR090W"/>
    <property type="match status" value="1"/>
</dbReference>
<name>A0ABN6U5U8_9NOCA</name>
<dbReference type="Proteomes" id="UP001317870">
    <property type="component" value="Chromosome"/>
</dbReference>
<feature type="domain" description="ABM" evidence="1">
    <location>
        <begin position="243"/>
        <end position="336"/>
    </location>
</feature>
<dbReference type="Gene3D" id="3.30.70.100">
    <property type="match status" value="1"/>
</dbReference>